<reference evidence="2 3" key="1">
    <citation type="journal article" date="2016" name="Mol. Biol. Evol.">
        <title>Comparative Genomics of Early-Diverging Mushroom-Forming Fungi Provides Insights into the Origins of Lignocellulose Decay Capabilities.</title>
        <authorList>
            <person name="Nagy L.G."/>
            <person name="Riley R."/>
            <person name="Tritt A."/>
            <person name="Adam C."/>
            <person name="Daum C."/>
            <person name="Floudas D."/>
            <person name="Sun H."/>
            <person name="Yadav J.S."/>
            <person name="Pangilinan J."/>
            <person name="Larsson K.H."/>
            <person name="Matsuura K."/>
            <person name="Barry K."/>
            <person name="Labutti K."/>
            <person name="Kuo R."/>
            <person name="Ohm R.A."/>
            <person name="Bhattacharya S.S."/>
            <person name="Shirouzu T."/>
            <person name="Yoshinaga Y."/>
            <person name="Martin F.M."/>
            <person name="Grigoriev I.V."/>
            <person name="Hibbett D.S."/>
        </authorList>
    </citation>
    <scope>NUCLEOTIDE SEQUENCE [LARGE SCALE GENOMIC DNA]</scope>
    <source>
        <strain evidence="2 3">CBS 109695</strain>
    </source>
</reference>
<dbReference type="AlphaFoldDB" id="A0A166L7N0"/>
<evidence type="ECO:0000256" key="1">
    <source>
        <dbReference type="SAM" id="MobiDB-lite"/>
    </source>
</evidence>
<dbReference type="STRING" id="436010.A0A166L7N0"/>
<sequence>MRQPSPHPTPSQQPLPTTTAPSTARGLPYTVQIHGKVYADVAVTALESDVKLSAVDVEGLVKDLGPQIGWKTVFLIECAGSLLIHPAFYHRLRLVYAQDVQHASCEIRLRIRHAPSSNVNSRPSLSIASPMTPAQIPTHYHPGFGLAIAAAACSPTSAAGSSYIAGTIRENPNLLWASAYLARVQWAELLNLHTHITTKNLHPHGYDVDRLFSISISNCFFELIGWAGIAGTIGSWAASTFAVVAWPEEACESQGVREGVSQEQEDCDSFHSLGRWMSMCLAALDCVLVQICAA</sequence>
<feature type="compositionally biased region" description="Pro residues" evidence="1">
    <location>
        <begin position="1"/>
        <end position="13"/>
    </location>
</feature>
<keyword evidence="3" id="KW-1185">Reference proteome</keyword>
<proteinExistence type="predicted"/>
<feature type="compositionally biased region" description="Low complexity" evidence="1">
    <location>
        <begin position="14"/>
        <end position="23"/>
    </location>
</feature>
<evidence type="ECO:0000313" key="3">
    <source>
        <dbReference type="Proteomes" id="UP000076532"/>
    </source>
</evidence>
<name>A0A166L7N0_9AGAM</name>
<accession>A0A166L7N0</accession>
<dbReference type="OrthoDB" id="540503at2759"/>
<dbReference type="EMBL" id="KV417538">
    <property type="protein sequence ID" value="KZP22662.1"/>
    <property type="molecule type" value="Genomic_DNA"/>
</dbReference>
<protein>
    <submittedName>
        <fullName evidence="2">Uncharacterized protein</fullName>
    </submittedName>
</protein>
<feature type="region of interest" description="Disordered" evidence="1">
    <location>
        <begin position="1"/>
        <end position="23"/>
    </location>
</feature>
<gene>
    <name evidence="2" type="ORF">FIBSPDRAFT_931046</name>
</gene>
<dbReference type="Proteomes" id="UP000076532">
    <property type="component" value="Unassembled WGS sequence"/>
</dbReference>
<organism evidence="2 3">
    <name type="scientific">Athelia psychrophila</name>
    <dbReference type="NCBI Taxonomy" id="1759441"/>
    <lineage>
        <taxon>Eukaryota</taxon>
        <taxon>Fungi</taxon>
        <taxon>Dikarya</taxon>
        <taxon>Basidiomycota</taxon>
        <taxon>Agaricomycotina</taxon>
        <taxon>Agaricomycetes</taxon>
        <taxon>Agaricomycetidae</taxon>
        <taxon>Atheliales</taxon>
        <taxon>Atheliaceae</taxon>
        <taxon>Athelia</taxon>
    </lineage>
</organism>
<evidence type="ECO:0000313" key="2">
    <source>
        <dbReference type="EMBL" id="KZP22662.1"/>
    </source>
</evidence>